<dbReference type="Proteomes" id="UP001176941">
    <property type="component" value="Chromosome 5"/>
</dbReference>
<dbReference type="EMBL" id="OX459941">
    <property type="protein sequence ID" value="CAI9175327.1"/>
    <property type="molecule type" value="Genomic_DNA"/>
</dbReference>
<keyword evidence="3" id="KW-1185">Reference proteome</keyword>
<sequence>MSLFPVQAPRPGPQTAETPARVGSSVENRGLSRSRMEPRRRSPVKHQERAKNALGEKTHRRRKERTFTELRPRDSRRLGRALQPEQTNSFPGVSFPLSLPAFL</sequence>
<feature type="region of interest" description="Disordered" evidence="1">
    <location>
        <begin position="1"/>
        <end position="95"/>
    </location>
</feature>
<evidence type="ECO:0000256" key="1">
    <source>
        <dbReference type="SAM" id="MobiDB-lite"/>
    </source>
</evidence>
<proteinExistence type="predicted"/>
<reference evidence="2" key="1">
    <citation type="submission" date="2023-04" db="EMBL/GenBank/DDBJ databases">
        <authorList>
            <consortium name="ELIXIR-Norway"/>
        </authorList>
    </citation>
    <scope>NUCLEOTIDE SEQUENCE [LARGE SCALE GENOMIC DNA]</scope>
</reference>
<name>A0ABN8ZN20_RANTA</name>
<gene>
    <name evidence="2" type="ORF">MRATA1EN1_LOCUS24289</name>
</gene>
<protein>
    <submittedName>
        <fullName evidence="2">Uncharacterized protein</fullName>
    </submittedName>
</protein>
<organism evidence="2 3">
    <name type="scientific">Rangifer tarandus platyrhynchus</name>
    <name type="common">Svalbard reindeer</name>
    <dbReference type="NCBI Taxonomy" id="3082113"/>
    <lineage>
        <taxon>Eukaryota</taxon>
        <taxon>Metazoa</taxon>
        <taxon>Chordata</taxon>
        <taxon>Craniata</taxon>
        <taxon>Vertebrata</taxon>
        <taxon>Euteleostomi</taxon>
        <taxon>Mammalia</taxon>
        <taxon>Eutheria</taxon>
        <taxon>Laurasiatheria</taxon>
        <taxon>Artiodactyla</taxon>
        <taxon>Ruminantia</taxon>
        <taxon>Pecora</taxon>
        <taxon>Cervidae</taxon>
        <taxon>Odocoileinae</taxon>
        <taxon>Rangifer</taxon>
    </lineage>
</organism>
<feature type="compositionally biased region" description="Basic and acidic residues" evidence="1">
    <location>
        <begin position="34"/>
        <end position="57"/>
    </location>
</feature>
<feature type="compositionally biased region" description="Basic and acidic residues" evidence="1">
    <location>
        <begin position="65"/>
        <end position="77"/>
    </location>
</feature>
<evidence type="ECO:0000313" key="3">
    <source>
        <dbReference type="Proteomes" id="UP001176941"/>
    </source>
</evidence>
<evidence type="ECO:0000313" key="2">
    <source>
        <dbReference type="EMBL" id="CAI9175327.1"/>
    </source>
</evidence>
<accession>A0ABN8ZN20</accession>